<accession>A0A5B8U5P3</accession>
<dbReference type="InterPro" id="IPR020904">
    <property type="entry name" value="Sc_DH/Rdtase_CS"/>
</dbReference>
<proteinExistence type="inferred from homology"/>
<dbReference type="SUPFAM" id="SSF51735">
    <property type="entry name" value="NAD(P)-binding Rossmann-fold domains"/>
    <property type="match status" value="1"/>
</dbReference>
<feature type="domain" description="Ketoreductase" evidence="5">
    <location>
        <begin position="84"/>
        <end position="266"/>
    </location>
</feature>
<feature type="region of interest" description="Disordered" evidence="4">
    <location>
        <begin position="411"/>
        <end position="437"/>
    </location>
</feature>
<evidence type="ECO:0000256" key="3">
    <source>
        <dbReference type="RuleBase" id="RU000363"/>
    </source>
</evidence>
<reference evidence="6 7" key="1">
    <citation type="journal article" date="2018" name="J. Microbiol.">
        <title>Baekduia soli gen. nov., sp. nov., a novel bacterium isolated from the soil of Baekdu Mountain and proposal of a novel family name, Baekduiaceae fam. nov.</title>
        <authorList>
            <person name="An D.S."/>
            <person name="Siddiqi M.Z."/>
            <person name="Kim K.H."/>
            <person name="Yu H.S."/>
            <person name="Im W.T."/>
        </authorList>
    </citation>
    <scope>NUCLEOTIDE SEQUENCE [LARGE SCALE GENOMIC DNA]</scope>
    <source>
        <strain evidence="6 7">BR7-21</strain>
    </source>
</reference>
<dbReference type="PROSITE" id="PS00061">
    <property type="entry name" value="ADH_SHORT"/>
    <property type="match status" value="1"/>
</dbReference>
<keyword evidence="7" id="KW-1185">Reference proteome</keyword>
<dbReference type="PRINTS" id="PR00081">
    <property type="entry name" value="GDHRDH"/>
</dbReference>
<evidence type="ECO:0000256" key="2">
    <source>
        <dbReference type="ARBA" id="ARBA00023002"/>
    </source>
</evidence>
<dbReference type="PRINTS" id="PR00080">
    <property type="entry name" value="SDRFAMILY"/>
</dbReference>
<evidence type="ECO:0000259" key="5">
    <source>
        <dbReference type="SMART" id="SM00822"/>
    </source>
</evidence>
<evidence type="ECO:0000256" key="1">
    <source>
        <dbReference type="ARBA" id="ARBA00006484"/>
    </source>
</evidence>
<evidence type="ECO:0000256" key="4">
    <source>
        <dbReference type="SAM" id="MobiDB-lite"/>
    </source>
</evidence>
<dbReference type="Gene3D" id="3.40.50.720">
    <property type="entry name" value="NAD(P)-binding Rossmann-like Domain"/>
    <property type="match status" value="1"/>
</dbReference>
<dbReference type="SMART" id="SM00822">
    <property type="entry name" value="PKS_KR"/>
    <property type="match status" value="1"/>
</dbReference>
<dbReference type="GO" id="GO:0016020">
    <property type="term" value="C:membrane"/>
    <property type="evidence" value="ECO:0007669"/>
    <property type="project" value="TreeGrafter"/>
</dbReference>
<comment type="similarity">
    <text evidence="1 3">Belongs to the short-chain dehydrogenases/reductases (SDR) family.</text>
</comment>
<dbReference type="InterPro" id="IPR057326">
    <property type="entry name" value="KR_dom"/>
</dbReference>
<evidence type="ECO:0000313" key="6">
    <source>
        <dbReference type="EMBL" id="QEC48307.1"/>
    </source>
</evidence>
<feature type="compositionally biased region" description="Basic and acidic residues" evidence="4">
    <location>
        <begin position="427"/>
        <end position="437"/>
    </location>
</feature>
<dbReference type="PANTHER" id="PTHR44196:SF1">
    <property type="entry name" value="DEHYDROGENASE_REDUCTASE SDR FAMILY MEMBER 7B"/>
    <property type="match status" value="1"/>
</dbReference>
<name>A0A5B8U5P3_9ACTN</name>
<sequence length="437" mass="45877">MIASVGFWIVGSGTVSTRTSWMPCQVSAFITWRYPVTGPAHTRIRRTSPSSRTRAGAVAPGTRSRALRQGRTTVPQHPARLSGRRILITGASSGVGLEAARRFGAEGARLALLARGEEALHASVAEHGLDALVLPVDLTDRTAVEAAVAEAAQALGGLDVVVSNAASAVFGHVLEVHADDFDRTVAVTFTGAVNVLRAALPHLRASQGTIVATGSLMARVPLPTWSSYSAAKHALRGFLNSVAIEEREQGTGVRVAIVHPGPIDTPLFAQASSATMLQPRVAPDAYAAGVVAQALVEVAVRPRPEVVLGGETRLLDAMFSLTRPAAEAVLLLVDRWYRSGTEAAARPGSLWVAPARPQASGGIPARDSLLAPLQLGRRLLPARATPLRFAAHLALAARRLPALRRTLMRPVPERPAPAEGLAAGGGRRPERAGRVTV</sequence>
<dbReference type="GO" id="GO:0016491">
    <property type="term" value="F:oxidoreductase activity"/>
    <property type="evidence" value="ECO:0007669"/>
    <property type="project" value="UniProtKB-KW"/>
</dbReference>
<dbReference type="Pfam" id="PF00106">
    <property type="entry name" value="adh_short"/>
    <property type="match status" value="1"/>
</dbReference>
<dbReference type="PANTHER" id="PTHR44196">
    <property type="entry name" value="DEHYDROGENASE/REDUCTASE SDR FAMILY MEMBER 7B"/>
    <property type="match status" value="1"/>
</dbReference>
<dbReference type="KEGG" id="bsol:FSW04_12510"/>
<protein>
    <submittedName>
        <fullName evidence="6">SDR family NAD(P)-dependent oxidoreductase</fullName>
    </submittedName>
</protein>
<dbReference type="InterPro" id="IPR002347">
    <property type="entry name" value="SDR_fam"/>
</dbReference>
<dbReference type="AlphaFoldDB" id="A0A5B8U5P3"/>
<dbReference type="Proteomes" id="UP000321805">
    <property type="component" value="Chromosome"/>
</dbReference>
<organism evidence="6 7">
    <name type="scientific">Baekduia soli</name>
    <dbReference type="NCBI Taxonomy" id="496014"/>
    <lineage>
        <taxon>Bacteria</taxon>
        <taxon>Bacillati</taxon>
        <taxon>Actinomycetota</taxon>
        <taxon>Thermoleophilia</taxon>
        <taxon>Solirubrobacterales</taxon>
        <taxon>Baekduiaceae</taxon>
        <taxon>Baekduia</taxon>
    </lineage>
</organism>
<dbReference type="EMBL" id="CP042430">
    <property type="protein sequence ID" value="QEC48307.1"/>
    <property type="molecule type" value="Genomic_DNA"/>
</dbReference>
<evidence type="ECO:0000313" key="7">
    <source>
        <dbReference type="Proteomes" id="UP000321805"/>
    </source>
</evidence>
<keyword evidence="2" id="KW-0560">Oxidoreductase</keyword>
<dbReference type="InterPro" id="IPR036291">
    <property type="entry name" value="NAD(P)-bd_dom_sf"/>
</dbReference>
<gene>
    <name evidence="6" type="ORF">FSW04_12510</name>
</gene>
<dbReference type="OrthoDB" id="5242868at2"/>